<dbReference type="Proteomes" id="UP001163387">
    <property type="component" value="Chromosome"/>
</dbReference>
<reference evidence="1 2" key="1">
    <citation type="journal article" date="2022" name="Front. Microbiol.">
        <title>Male-killing mechanisms vary between Spiroplasma species.</title>
        <authorList>
            <person name="Arai H."/>
            <person name="Inoue M."/>
            <person name="Kageyama D."/>
        </authorList>
    </citation>
    <scope>NUCLEOTIDE SEQUENCE [LARGE SCALE GENOMIC DNA]</scope>
    <source>
        <strain evidence="2">sHm</strain>
    </source>
</reference>
<dbReference type="Gene3D" id="3.90.79.10">
    <property type="entry name" value="Nucleoside Triphosphate Pyrophosphohydrolase"/>
    <property type="match status" value="1"/>
</dbReference>
<dbReference type="SUPFAM" id="SSF55811">
    <property type="entry name" value="Nudix"/>
    <property type="match status" value="1"/>
</dbReference>
<sequence length="206" mass="23795">MNKEYLKLIKVEFMHGVEEPWCNNQGVTILPYVVKNNEYHYLLSTEYNPLFKNKQISKYSTITGEIGKNNHYQTVIQEMLEESGIDVTNKKVKIHYLGKHYANKSSTKLWYFYGIDLTKLNLNLTKTYKGTGDGSIGEKEISARFISSKQLNKSNDALSLATHSKLTLKNMISFDNNINQKLDMILQILNEQKSNNNNSNQNSWKD</sequence>
<proteinExistence type="predicted"/>
<gene>
    <name evidence="1" type="ORF">SHM_21900</name>
</gene>
<dbReference type="RefSeq" id="WP_281748291.1">
    <property type="nucleotide sequence ID" value="NZ_AP026933.1"/>
</dbReference>
<name>A0ABM8BXP7_9MOLU</name>
<keyword evidence="2" id="KW-1185">Reference proteome</keyword>
<dbReference type="InterPro" id="IPR015797">
    <property type="entry name" value="NUDIX_hydrolase-like_dom_sf"/>
</dbReference>
<organism evidence="1 2">
    <name type="scientific">Spiroplasma ixodetis</name>
    <dbReference type="NCBI Taxonomy" id="2141"/>
    <lineage>
        <taxon>Bacteria</taxon>
        <taxon>Bacillati</taxon>
        <taxon>Mycoplasmatota</taxon>
        <taxon>Mollicutes</taxon>
        <taxon>Entomoplasmatales</taxon>
        <taxon>Spiroplasmataceae</taxon>
        <taxon>Spiroplasma</taxon>
    </lineage>
</organism>
<evidence type="ECO:0000313" key="1">
    <source>
        <dbReference type="EMBL" id="BDT04544.1"/>
    </source>
</evidence>
<accession>A0ABM8BXP7</accession>
<protein>
    <recommendedName>
        <fullName evidence="3">Nudix hydrolase domain-containing protein</fullName>
    </recommendedName>
</protein>
<evidence type="ECO:0008006" key="3">
    <source>
        <dbReference type="Google" id="ProtNLM"/>
    </source>
</evidence>
<evidence type="ECO:0000313" key="2">
    <source>
        <dbReference type="Proteomes" id="UP001163387"/>
    </source>
</evidence>
<dbReference type="EMBL" id="AP026933">
    <property type="protein sequence ID" value="BDT04544.1"/>
    <property type="molecule type" value="Genomic_DNA"/>
</dbReference>